<proteinExistence type="predicted"/>
<dbReference type="AlphaFoldDB" id="W0F3Q4"/>
<sequence length="366" mass="40169">MKYSLLMFLISLVVYQESAAQGCVAVRSNGNTCTLLQPEEAKGWQLNFNNRYFRSYKHFVGTEEQKQREENGTEVINHSYTLDMTLTRNFNASWSLAVTIPVNSNTRSSLYEHYGNSSTSPDARRSTKSFGLGDIRIVGYKWLLNPHQSHKGNIQAGLGIKLPTGNYNVQDYFHKQTVAGADSAVMGPVDQSIQLGDGGTGIITELNGFYNFNHKIGLYATAYYLLSPVEQNGVSTSRGSAVSANALRYYTNTMSVPDQYLARVGASFMSGGFNASAGLRIEGLPANDLIGGSKGFRRPGYILSAEPVIAYTVRKTSIYLSAPVALQRNRIQSYADKLISEDTGKKVNGDAAFADYFLNMGVTIKL</sequence>
<dbReference type="STRING" id="929713.NIASO_13905"/>
<evidence type="ECO:0008006" key="4">
    <source>
        <dbReference type="Google" id="ProtNLM"/>
    </source>
</evidence>
<reference evidence="2 3" key="1">
    <citation type="submission" date="2013-12" db="EMBL/GenBank/DDBJ databases">
        <authorList>
            <consortium name="DOE Joint Genome Institute"/>
            <person name="Eisen J."/>
            <person name="Huntemann M."/>
            <person name="Han J."/>
            <person name="Chen A."/>
            <person name="Kyrpides N."/>
            <person name="Mavromatis K."/>
            <person name="Markowitz V."/>
            <person name="Palaniappan K."/>
            <person name="Ivanova N."/>
            <person name="Schaumberg A."/>
            <person name="Pati A."/>
            <person name="Liolios K."/>
            <person name="Nordberg H.P."/>
            <person name="Cantor M.N."/>
            <person name="Hua S.X."/>
            <person name="Woyke T."/>
        </authorList>
    </citation>
    <scope>NUCLEOTIDE SEQUENCE [LARGE SCALE GENOMIC DNA]</scope>
    <source>
        <strain evidence="3">DSM 19437</strain>
    </source>
</reference>
<evidence type="ECO:0000256" key="1">
    <source>
        <dbReference type="SAM" id="SignalP"/>
    </source>
</evidence>
<keyword evidence="3" id="KW-1185">Reference proteome</keyword>
<dbReference type="KEGG" id="nso:NIASO_13905"/>
<name>W0F3Q4_9BACT</name>
<dbReference type="eggNOG" id="ENOG502Z7RK">
    <property type="taxonomic scope" value="Bacteria"/>
</dbReference>
<gene>
    <name evidence="2" type="ORF">NIASO_13905</name>
</gene>
<evidence type="ECO:0000313" key="3">
    <source>
        <dbReference type="Proteomes" id="UP000003586"/>
    </source>
</evidence>
<dbReference type="OrthoDB" id="735059at2"/>
<accession>W0F3Q4</accession>
<evidence type="ECO:0000313" key="2">
    <source>
        <dbReference type="EMBL" id="AHF15956.1"/>
    </source>
</evidence>
<dbReference type="HOGENOM" id="CLU_796291_0_0_10"/>
<dbReference type="EMBL" id="CP007035">
    <property type="protein sequence ID" value="AHF15956.1"/>
    <property type="molecule type" value="Genomic_DNA"/>
</dbReference>
<dbReference type="RefSeq" id="WP_008586436.1">
    <property type="nucleotide sequence ID" value="NZ_CP007035.1"/>
</dbReference>
<feature type="chain" id="PRO_5004788498" description="Transporter" evidence="1">
    <location>
        <begin position="20"/>
        <end position="366"/>
    </location>
</feature>
<keyword evidence="1" id="KW-0732">Signal</keyword>
<dbReference type="Proteomes" id="UP000003586">
    <property type="component" value="Chromosome"/>
</dbReference>
<protein>
    <recommendedName>
        <fullName evidence="4">Transporter</fullName>
    </recommendedName>
</protein>
<feature type="signal peptide" evidence="1">
    <location>
        <begin position="1"/>
        <end position="19"/>
    </location>
</feature>
<organism evidence="2 3">
    <name type="scientific">Niabella soli DSM 19437</name>
    <dbReference type="NCBI Taxonomy" id="929713"/>
    <lineage>
        <taxon>Bacteria</taxon>
        <taxon>Pseudomonadati</taxon>
        <taxon>Bacteroidota</taxon>
        <taxon>Chitinophagia</taxon>
        <taxon>Chitinophagales</taxon>
        <taxon>Chitinophagaceae</taxon>
        <taxon>Niabella</taxon>
    </lineage>
</organism>